<dbReference type="Pfam" id="PF05406">
    <property type="entry name" value="WGR"/>
    <property type="match status" value="1"/>
</dbReference>
<dbReference type="HOGENOM" id="CLU_959693_0_0_1"/>
<comment type="catalytic activity">
    <reaction evidence="5">
        <text>NAD(+) + (ADP-D-ribosyl)n-acceptor = nicotinamide + (ADP-D-ribosyl)n+1-acceptor + H(+).</text>
        <dbReference type="EC" id="2.4.2.30"/>
    </reaction>
</comment>
<dbReference type="PANTHER" id="PTHR10459:SF60">
    <property type="entry name" value="POLY [ADP-RIBOSE] POLYMERASE 2"/>
    <property type="match status" value="1"/>
</dbReference>
<feature type="domain" description="WGR" evidence="7">
    <location>
        <begin position="115"/>
        <end position="210"/>
    </location>
</feature>
<evidence type="ECO:0000313" key="8">
    <source>
        <dbReference type="EMBL" id="KEQ57603.1"/>
    </source>
</evidence>
<dbReference type="Proteomes" id="UP000030672">
    <property type="component" value="Unassembled WGS sequence"/>
</dbReference>
<sequence length="290" mass="32796">MITYEDLTLTQLKKMASERGLKIENQRARKPFVTALKAADDENKENIPPGTEEALKQEADMGERPDGRTKRLEKTTAQPLVRTMSPSPNPEAQPALSQPHYHCEKCKVPSASEELHRVPETRGPYYAYLRYEDDTSNKFYRLQVRKSGTEDLYYVRTHWGRHKTSNPSCGSYGFKSPDDAIAKFGKVFREKTSLDWVDRGMDPKKKKYSYIKPKDGSSLQDAEDGNVGSSDRSESQRTNLVDDNLSQTDTSRKSVKVPSGGSDSDRSVTPTPTKSRTRARTRAPTPRRKS</sequence>
<dbReference type="GO" id="GO:0070212">
    <property type="term" value="P:protein poly-ADP-ribosylation"/>
    <property type="evidence" value="ECO:0007669"/>
    <property type="project" value="TreeGrafter"/>
</dbReference>
<dbReference type="SMART" id="SM00773">
    <property type="entry name" value="WGR"/>
    <property type="match status" value="1"/>
</dbReference>
<name>A0A074VBB0_AURM1</name>
<feature type="compositionally biased region" description="Polar residues" evidence="6">
    <location>
        <begin position="236"/>
        <end position="249"/>
    </location>
</feature>
<dbReference type="STRING" id="1043003.A0A074VBB0"/>
<dbReference type="EMBL" id="KL584884">
    <property type="protein sequence ID" value="KEQ57603.1"/>
    <property type="molecule type" value="Genomic_DNA"/>
</dbReference>
<dbReference type="AlphaFoldDB" id="A0A074VBB0"/>
<dbReference type="InterPro" id="IPR050800">
    <property type="entry name" value="ARTD/PARP"/>
</dbReference>
<dbReference type="InterPro" id="IPR008893">
    <property type="entry name" value="WGR_domain"/>
</dbReference>
<reference evidence="8 9" key="1">
    <citation type="journal article" date="2014" name="BMC Genomics">
        <title>Genome sequencing of four Aureobasidium pullulans varieties: biotechnological potential, stress tolerance, and description of new species.</title>
        <authorList>
            <person name="Gostin Ar C."/>
            <person name="Ohm R.A."/>
            <person name="Kogej T."/>
            <person name="Sonjak S."/>
            <person name="Turk M."/>
            <person name="Zajc J."/>
            <person name="Zalar P."/>
            <person name="Grube M."/>
            <person name="Sun H."/>
            <person name="Han J."/>
            <person name="Sharma A."/>
            <person name="Chiniquy J."/>
            <person name="Ngan C.Y."/>
            <person name="Lipzen A."/>
            <person name="Barry K."/>
            <person name="Grigoriev I.V."/>
            <person name="Gunde-Cimerman N."/>
        </authorList>
    </citation>
    <scope>NUCLEOTIDE SEQUENCE [LARGE SCALE GENOMIC DNA]</scope>
    <source>
        <strain evidence="8 9">CBS 110374</strain>
    </source>
</reference>
<evidence type="ECO:0000256" key="3">
    <source>
        <dbReference type="ARBA" id="ARBA00022679"/>
    </source>
</evidence>
<feature type="region of interest" description="Disordered" evidence="6">
    <location>
        <begin position="37"/>
        <end position="100"/>
    </location>
</feature>
<feature type="region of interest" description="Disordered" evidence="6">
    <location>
        <begin position="206"/>
        <end position="290"/>
    </location>
</feature>
<dbReference type="PROSITE" id="PS51977">
    <property type="entry name" value="WGR"/>
    <property type="match status" value="1"/>
</dbReference>
<proteinExistence type="predicted"/>
<evidence type="ECO:0000256" key="1">
    <source>
        <dbReference type="ARBA" id="ARBA00012020"/>
    </source>
</evidence>
<feature type="compositionally biased region" description="Basic and acidic residues" evidence="6">
    <location>
        <begin position="53"/>
        <end position="74"/>
    </location>
</feature>
<dbReference type="Gene3D" id="2.20.140.10">
    <property type="entry name" value="WGR domain"/>
    <property type="match status" value="1"/>
</dbReference>
<keyword evidence="4" id="KW-0520">NAD</keyword>
<dbReference type="InterPro" id="IPR036930">
    <property type="entry name" value="WGR_dom_sf"/>
</dbReference>
<evidence type="ECO:0000256" key="6">
    <source>
        <dbReference type="SAM" id="MobiDB-lite"/>
    </source>
</evidence>
<dbReference type="GO" id="GO:0003950">
    <property type="term" value="F:NAD+ poly-ADP-ribosyltransferase activity"/>
    <property type="evidence" value="ECO:0007669"/>
    <property type="project" value="UniProtKB-EC"/>
</dbReference>
<dbReference type="SUPFAM" id="SSF142921">
    <property type="entry name" value="WGR domain-like"/>
    <property type="match status" value="1"/>
</dbReference>
<evidence type="ECO:0000256" key="4">
    <source>
        <dbReference type="ARBA" id="ARBA00023027"/>
    </source>
</evidence>
<dbReference type="GO" id="GO:1990404">
    <property type="term" value="F:NAD+-protein mono-ADP-ribosyltransferase activity"/>
    <property type="evidence" value="ECO:0007669"/>
    <property type="project" value="TreeGrafter"/>
</dbReference>
<dbReference type="GO" id="GO:0006302">
    <property type="term" value="P:double-strand break repair"/>
    <property type="evidence" value="ECO:0007669"/>
    <property type="project" value="TreeGrafter"/>
</dbReference>
<feature type="compositionally biased region" description="Basic residues" evidence="6">
    <location>
        <begin position="275"/>
        <end position="290"/>
    </location>
</feature>
<keyword evidence="2" id="KW-0328">Glycosyltransferase</keyword>
<organism evidence="8 9">
    <name type="scientific">Aureobasidium melanogenum (strain CBS 110374)</name>
    <name type="common">Aureobasidium pullulans var. melanogenum</name>
    <dbReference type="NCBI Taxonomy" id="1043003"/>
    <lineage>
        <taxon>Eukaryota</taxon>
        <taxon>Fungi</taxon>
        <taxon>Dikarya</taxon>
        <taxon>Ascomycota</taxon>
        <taxon>Pezizomycotina</taxon>
        <taxon>Dothideomycetes</taxon>
        <taxon>Dothideomycetidae</taxon>
        <taxon>Dothideales</taxon>
        <taxon>Saccotheciaceae</taxon>
        <taxon>Aureobasidium</taxon>
    </lineage>
</organism>
<protein>
    <recommendedName>
        <fullName evidence="1">NAD(+) ADP-ribosyltransferase</fullName>
        <ecNumber evidence="1">2.4.2.30</ecNumber>
    </recommendedName>
</protein>
<evidence type="ECO:0000313" key="9">
    <source>
        <dbReference type="Proteomes" id="UP000030672"/>
    </source>
</evidence>
<dbReference type="RefSeq" id="XP_040874627.1">
    <property type="nucleotide sequence ID" value="XM_041025530.1"/>
</dbReference>
<dbReference type="PANTHER" id="PTHR10459">
    <property type="entry name" value="DNA LIGASE"/>
    <property type="match status" value="1"/>
</dbReference>
<accession>A0A074VBB0</accession>
<evidence type="ECO:0000256" key="2">
    <source>
        <dbReference type="ARBA" id="ARBA00022676"/>
    </source>
</evidence>
<evidence type="ECO:0000259" key="7">
    <source>
        <dbReference type="PROSITE" id="PS51977"/>
    </source>
</evidence>
<evidence type="ECO:0000256" key="5">
    <source>
        <dbReference type="ARBA" id="ARBA00033987"/>
    </source>
</evidence>
<keyword evidence="3" id="KW-0808">Transferase</keyword>
<dbReference type="GeneID" id="63918903"/>
<gene>
    <name evidence="8" type="ORF">M437DRAFT_70669</name>
</gene>
<dbReference type="GO" id="GO:0005730">
    <property type="term" value="C:nucleolus"/>
    <property type="evidence" value="ECO:0007669"/>
    <property type="project" value="TreeGrafter"/>
</dbReference>
<dbReference type="EC" id="2.4.2.30" evidence="1"/>
<keyword evidence="9" id="KW-1185">Reference proteome</keyword>